<evidence type="ECO:0000256" key="7">
    <source>
        <dbReference type="RuleBase" id="RU363032"/>
    </source>
</evidence>
<dbReference type="InterPro" id="IPR035906">
    <property type="entry name" value="MetI-like_sf"/>
</dbReference>
<feature type="transmembrane region" description="Helical" evidence="7">
    <location>
        <begin position="74"/>
        <end position="94"/>
    </location>
</feature>
<dbReference type="PANTHER" id="PTHR30193:SF37">
    <property type="entry name" value="INNER MEMBRANE ABC TRANSPORTER PERMEASE PROTEIN YCJO"/>
    <property type="match status" value="1"/>
</dbReference>
<dbReference type="PANTHER" id="PTHR30193">
    <property type="entry name" value="ABC TRANSPORTER PERMEASE PROTEIN"/>
    <property type="match status" value="1"/>
</dbReference>
<dbReference type="SUPFAM" id="SSF161098">
    <property type="entry name" value="MetI-like"/>
    <property type="match status" value="1"/>
</dbReference>
<dbReference type="Proteomes" id="UP000199139">
    <property type="component" value="Unassembled WGS sequence"/>
</dbReference>
<dbReference type="Pfam" id="PF00528">
    <property type="entry name" value="BPD_transp_1"/>
    <property type="match status" value="1"/>
</dbReference>
<dbReference type="InterPro" id="IPR000515">
    <property type="entry name" value="MetI-like"/>
</dbReference>
<dbReference type="EMBL" id="BJWJ01000009">
    <property type="protein sequence ID" value="GEM04180.1"/>
    <property type="molecule type" value="Genomic_DNA"/>
</dbReference>
<dbReference type="GO" id="GO:0005886">
    <property type="term" value="C:plasma membrane"/>
    <property type="evidence" value="ECO:0007669"/>
    <property type="project" value="UniProtKB-SubCell"/>
</dbReference>
<evidence type="ECO:0000256" key="5">
    <source>
        <dbReference type="ARBA" id="ARBA00022989"/>
    </source>
</evidence>
<comment type="subcellular location">
    <subcellularLocation>
        <location evidence="1 7">Cell membrane</location>
        <topology evidence="1 7">Multi-pass membrane protein</topology>
    </subcellularLocation>
</comment>
<dbReference type="RefSeq" id="WP_062320474.1">
    <property type="nucleotide sequence ID" value="NZ_BJWJ01000009.1"/>
</dbReference>
<feature type="transmembrane region" description="Helical" evidence="7">
    <location>
        <begin position="106"/>
        <end position="126"/>
    </location>
</feature>
<dbReference type="STRING" id="306541.SAMN05421668_11034"/>
<dbReference type="Proteomes" id="UP000321773">
    <property type="component" value="Unassembled WGS sequence"/>
</dbReference>
<evidence type="ECO:0000256" key="1">
    <source>
        <dbReference type="ARBA" id="ARBA00004651"/>
    </source>
</evidence>
<dbReference type="CDD" id="cd06261">
    <property type="entry name" value="TM_PBP2"/>
    <property type="match status" value="1"/>
</dbReference>
<comment type="similarity">
    <text evidence="7">Belongs to the binding-protein-dependent transport system permease family.</text>
</comment>
<feature type="transmembrane region" description="Helical" evidence="7">
    <location>
        <begin position="208"/>
        <end position="228"/>
    </location>
</feature>
<feature type="transmembrane region" description="Helical" evidence="7">
    <location>
        <begin position="261"/>
        <end position="285"/>
    </location>
</feature>
<protein>
    <submittedName>
        <fullName evidence="9">ABC transporter permease protein AmyD</fullName>
    </submittedName>
    <submittedName>
        <fullName evidence="10">Raffinose/stachyose/melibiose transport system permease protein</fullName>
    </submittedName>
</protein>
<reference evidence="10 11" key="1">
    <citation type="submission" date="2016-10" db="EMBL/GenBank/DDBJ databases">
        <authorList>
            <person name="de Groot N.N."/>
        </authorList>
    </citation>
    <scope>NUCLEOTIDE SEQUENCE [LARGE SCALE GENOMIC DNA]</scope>
    <source>
        <strain evidence="10 11">DSM 17074</strain>
    </source>
</reference>
<keyword evidence="4 7" id="KW-0812">Transmembrane</keyword>
<evidence type="ECO:0000256" key="4">
    <source>
        <dbReference type="ARBA" id="ARBA00022692"/>
    </source>
</evidence>
<feature type="transmembrane region" description="Helical" evidence="7">
    <location>
        <begin position="154"/>
        <end position="177"/>
    </location>
</feature>
<evidence type="ECO:0000256" key="3">
    <source>
        <dbReference type="ARBA" id="ARBA00022475"/>
    </source>
</evidence>
<reference evidence="9 12" key="2">
    <citation type="submission" date="2019-07" db="EMBL/GenBank/DDBJ databases">
        <title>Whole genome shotgun sequence of Halolactibacillus miurensis NBRC 100873.</title>
        <authorList>
            <person name="Hosoyama A."/>
            <person name="Uohara A."/>
            <person name="Ohji S."/>
            <person name="Ichikawa N."/>
        </authorList>
    </citation>
    <scope>NUCLEOTIDE SEQUENCE [LARGE SCALE GENOMIC DNA]</scope>
    <source>
        <strain evidence="9 12">NBRC 100873</strain>
    </source>
</reference>
<feature type="domain" description="ABC transmembrane type-1" evidence="8">
    <location>
        <begin position="68"/>
        <end position="281"/>
    </location>
</feature>
<dbReference type="AlphaFoldDB" id="A0A1I6SRD0"/>
<evidence type="ECO:0000256" key="6">
    <source>
        <dbReference type="ARBA" id="ARBA00023136"/>
    </source>
</evidence>
<dbReference type="GO" id="GO:0055085">
    <property type="term" value="P:transmembrane transport"/>
    <property type="evidence" value="ECO:0007669"/>
    <property type="project" value="InterPro"/>
</dbReference>
<sequence length="293" mass="32940">MYGKKRERVFLLMILPAFVGFFILFIVPTLMSFFYSLTNWSVYNADLDFVGLANYKQLFSDTKTMASISNTVKYAVLITIFQNIVAILLAVFLNKKMKGANFTKSLVFLPAVLSILVTGFLFQYIMSSSDFGLFNRIIQFFGGQPINWLGDADLALYSVLITQVWQWSGWSMVIYIANLKSIDSALYEAADIDGAGSVRKFFTVTLPLLYPAVSFNILMSLIGGMKVFDVIFAMTKGGPGYATETIMTTMIREGFNSGRNAYASALAVVFFIVVFILSRIVIIFLNRWERKIS</sequence>
<dbReference type="InterPro" id="IPR051393">
    <property type="entry name" value="ABC_transporter_permease"/>
</dbReference>
<keyword evidence="6 7" id="KW-0472">Membrane</keyword>
<keyword evidence="12" id="KW-1185">Reference proteome</keyword>
<dbReference type="EMBL" id="FPAI01000010">
    <property type="protein sequence ID" value="SFS79439.1"/>
    <property type="molecule type" value="Genomic_DNA"/>
</dbReference>
<evidence type="ECO:0000259" key="8">
    <source>
        <dbReference type="PROSITE" id="PS50928"/>
    </source>
</evidence>
<keyword evidence="3" id="KW-1003">Cell membrane</keyword>
<name>A0A1I6SRD0_9BACI</name>
<dbReference type="PROSITE" id="PS50928">
    <property type="entry name" value="ABC_TM1"/>
    <property type="match status" value="1"/>
</dbReference>
<keyword evidence="2 7" id="KW-0813">Transport</keyword>
<evidence type="ECO:0000313" key="9">
    <source>
        <dbReference type="EMBL" id="GEM04180.1"/>
    </source>
</evidence>
<dbReference type="OrthoDB" id="9785347at2"/>
<feature type="transmembrane region" description="Helical" evidence="7">
    <location>
        <begin position="9"/>
        <end position="35"/>
    </location>
</feature>
<keyword evidence="5 7" id="KW-1133">Transmembrane helix</keyword>
<evidence type="ECO:0000313" key="10">
    <source>
        <dbReference type="EMBL" id="SFS79439.1"/>
    </source>
</evidence>
<evidence type="ECO:0000256" key="2">
    <source>
        <dbReference type="ARBA" id="ARBA00022448"/>
    </source>
</evidence>
<dbReference type="Gene3D" id="1.10.3720.10">
    <property type="entry name" value="MetI-like"/>
    <property type="match status" value="1"/>
</dbReference>
<accession>A0A1I6SRD0</accession>
<proteinExistence type="inferred from homology"/>
<evidence type="ECO:0000313" key="12">
    <source>
        <dbReference type="Proteomes" id="UP000321773"/>
    </source>
</evidence>
<evidence type="ECO:0000313" key="11">
    <source>
        <dbReference type="Proteomes" id="UP000199139"/>
    </source>
</evidence>
<organism evidence="10 11">
    <name type="scientific">Halolactibacillus miurensis</name>
    <dbReference type="NCBI Taxonomy" id="306541"/>
    <lineage>
        <taxon>Bacteria</taxon>
        <taxon>Bacillati</taxon>
        <taxon>Bacillota</taxon>
        <taxon>Bacilli</taxon>
        <taxon>Bacillales</taxon>
        <taxon>Bacillaceae</taxon>
        <taxon>Halolactibacillus</taxon>
    </lineage>
</organism>
<gene>
    <name evidence="9" type="primary">amyD</name>
    <name evidence="9" type="ORF">HMI01_11680</name>
    <name evidence="10" type="ORF">SAMN05421668_11034</name>
</gene>